<comment type="similarity">
    <text evidence="2">Belongs to the krueppel C2H2-type zinc-finger protein family.</text>
</comment>
<evidence type="ECO:0000313" key="11">
    <source>
        <dbReference type="EMBL" id="KAJ1527487.1"/>
    </source>
</evidence>
<dbReference type="PANTHER" id="PTHR24394:SF29">
    <property type="entry name" value="MYONEURIN"/>
    <property type="match status" value="1"/>
</dbReference>
<dbReference type="FunFam" id="3.30.160.60:FF:000100">
    <property type="entry name" value="Zinc finger 45-like"/>
    <property type="match status" value="1"/>
</dbReference>
<dbReference type="Proteomes" id="UP001075354">
    <property type="component" value="Chromosome 5"/>
</dbReference>
<dbReference type="PROSITE" id="PS50157">
    <property type="entry name" value="ZINC_FINGER_C2H2_2"/>
    <property type="match status" value="3"/>
</dbReference>
<evidence type="ECO:0000256" key="5">
    <source>
        <dbReference type="ARBA" id="ARBA00022771"/>
    </source>
</evidence>
<dbReference type="GO" id="GO:0003677">
    <property type="term" value="F:DNA binding"/>
    <property type="evidence" value="ECO:0007669"/>
    <property type="project" value="UniProtKB-KW"/>
</dbReference>
<evidence type="ECO:0000256" key="3">
    <source>
        <dbReference type="ARBA" id="ARBA00022723"/>
    </source>
</evidence>
<comment type="caution">
    <text evidence="11">The sequence shown here is derived from an EMBL/GenBank/DDBJ whole genome shotgun (WGS) entry which is preliminary data.</text>
</comment>
<evidence type="ECO:0000256" key="7">
    <source>
        <dbReference type="ARBA" id="ARBA00023125"/>
    </source>
</evidence>
<keyword evidence="12" id="KW-1185">Reference proteome</keyword>
<accession>A0AAV7XQ91</accession>
<dbReference type="FunFam" id="3.30.160.60:FF:001235">
    <property type="entry name" value="Si:ch211-119o8.6"/>
    <property type="match status" value="1"/>
</dbReference>
<dbReference type="InterPro" id="IPR008598">
    <property type="entry name" value="Di19_Zn-bd"/>
</dbReference>
<dbReference type="SMART" id="SM00355">
    <property type="entry name" value="ZnF_C2H2"/>
    <property type="match status" value="3"/>
</dbReference>
<evidence type="ECO:0000256" key="8">
    <source>
        <dbReference type="ARBA" id="ARBA00023242"/>
    </source>
</evidence>
<evidence type="ECO:0000259" key="10">
    <source>
        <dbReference type="PROSITE" id="PS50157"/>
    </source>
</evidence>
<evidence type="ECO:0000313" key="12">
    <source>
        <dbReference type="Proteomes" id="UP001075354"/>
    </source>
</evidence>
<dbReference type="PROSITE" id="PS00028">
    <property type="entry name" value="ZINC_FINGER_C2H2_1"/>
    <property type="match status" value="3"/>
</dbReference>
<evidence type="ECO:0000256" key="1">
    <source>
        <dbReference type="ARBA" id="ARBA00004123"/>
    </source>
</evidence>
<keyword evidence="4" id="KW-0677">Repeat</keyword>
<protein>
    <recommendedName>
        <fullName evidence="10">C2H2-type domain-containing protein</fullName>
    </recommendedName>
</protein>
<feature type="domain" description="C2H2-type" evidence="10">
    <location>
        <begin position="71"/>
        <end position="98"/>
    </location>
</feature>
<comment type="subcellular location">
    <subcellularLocation>
        <location evidence="1">Nucleus</location>
    </subcellularLocation>
</comment>
<dbReference type="GO" id="GO:0005634">
    <property type="term" value="C:nucleus"/>
    <property type="evidence" value="ECO:0007669"/>
    <property type="project" value="UniProtKB-SubCell"/>
</dbReference>
<keyword evidence="3" id="KW-0479">Metal-binding</keyword>
<evidence type="ECO:0000256" key="6">
    <source>
        <dbReference type="ARBA" id="ARBA00022833"/>
    </source>
</evidence>
<dbReference type="AlphaFoldDB" id="A0AAV7XQ91"/>
<dbReference type="Pfam" id="PF05605">
    <property type="entry name" value="zf-Di19"/>
    <property type="match status" value="1"/>
</dbReference>
<reference evidence="11" key="1">
    <citation type="submission" date="2022-12" db="EMBL/GenBank/DDBJ databases">
        <title>Chromosome-level genome assembly of the bean flower thrips Megalurothrips usitatus.</title>
        <authorList>
            <person name="Ma L."/>
            <person name="Liu Q."/>
            <person name="Li H."/>
            <person name="Cai W."/>
        </authorList>
    </citation>
    <scope>NUCLEOTIDE SEQUENCE</scope>
    <source>
        <strain evidence="11">Cailab_2022a</strain>
    </source>
</reference>
<gene>
    <name evidence="11" type="ORF">ONE63_007460</name>
</gene>
<dbReference type="EMBL" id="JAPTSV010000005">
    <property type="protein sequence ID" value="KAJ1527487.1"/>
    <property type="molecule type" value="Genomic_DNA"/>
</dbReference>
<evidence type="ECO:0000256" key="4">
    <source>
        <dbReference type="ARBA" id="ARBA00022737"/>
    </source>
</evidence>
<feature type="domain" description="C2H2-type" evidence="10">
    <location>
        <begin position="43"/>
        <end position="70"/>
    </location>
</feature>
<dbReference type="GO" id="GO:0008270">
    <property type="term" value="F:zinc ion binding"/>
    <property type="evidence" value="ECO:0007669"/>
    <property type="project" value="UniProtKB-KW"/>
</dbReference>
<keyword evidence="7" id="KW-0238">DNA-binding</keyword>
<dbReference type="PANTHER" id="PTHR24394">
    <property type="entry name" value="ZINC FINGER PROTEIN"/>
    <property type="match status" value="1"/>
</dbReference>
<proteinExistence type="inferred from homology"/>
<keyword evidence="5 9" id="KW-0863">Zinc-finger</keyword>
<organism evidence="11 12">
    <name type="scientific">Megalurothrips usitatus</name>
    <name type="common">bean blossom thrips</name>
    <dbReference type="NCBI Taxonomy" id="439358"/>
    <lineage>
        <taxon>Eukaryota</taxon>
        <taxon>Metazoa</taxon>
        <taxon>Ecdysozoa</taxon>
        <taxon>Arthropoda</taxon>
        <taxon>Hexapoda</taxon>
        <taxon>Insecta</taxon>
        <taxon>Pterygota</taxon>
        <taxon>Neoptera</taxon>
        <taxon>Paraneoptera</taxon>
        <taxon>Thysanoptera</taxon>
        <taxon>Terebrantia</taxon>
        <taxon>Thripoidea</taxon>
        <taxon>Thripidae</taxon>
        <taxon>Megalurothrips</taxon>
    </lineage>
</organism>
<evidence type="ECO:0000256" key="2">
    <source>
        <dbReference type="ARBA" id="ARBA00006991"/>
    </source>
</evidence>
<dbReference type="InterPro" id="IPR036236">
    <property type="entry name" value="Znf_C2H2_sf"/>
</dbReference>
<dbReference type="InterPro" id="IPR013087">
    <property type="entry name" value="Znf_C2H2_type"/>
</dbReference>
<evidence type="ECO:0000256" key="9">
    <source>
        <dbReference type="PROSITE-ProRule" id="PRU00042"/>
    </source>
</evidence>
<dbReference type="Gene3D" id="3.30.160.60">
    <property type="entry name" value="Classic Zinc Finger"/>
    <property type="match status" value="3"/>
</dbReference>
<keyword evidence="8" id="KW-0539">Nucleus</keyword>
<dbReference type="Pfam" id="PF00096">
    <property type="entry name" value="zf-C2H2"/>
    <property type="match status" value="1"/>
</dbReference>
<name>A0AAV7XQ91_9NEOP</name>
<dbReference type="GO" id="GO:0000981">
    <property type="term" value="F:DNA-binding transcription factor activity, RNA polymerase II-specific"/>
    <property type="evidence" value="ECO:0007669"/>
    <property type="project" value="TreeGrafter"/>
</dbReference>
<feature type="domain" description="C2H2-type" evidence="10">
    <location>
        <begin position="14"/>
        <end position="42"/>
    </location>
</feature>
<keyword evidence="6" id="KW-0862">Zinc</keyword>
<dbReference type="SUPFAM" id="SSF57667">
    <property type="entry name" value="beta-beta-alpha zinc fingers"/>
    <property type="match status" value="2"/>
</dbReference>
<sequence>MKYHLMRHEGMFPYNCPLCSNGYTANSVLQDHIRRKHTGEKPFECPVCNQGFKRKAHLDVHLRTHTGEKPYPCPVCDRPFRQRPDCLKHIRVIHGEDPSKFNIRFHPNMCVPFPQIVSVTDMELVLDGEDLMQTGFEGNQGLGNE</sequence>